<accession>A0A382WZA5</accession>
<gene>
    <name evidence="1" type="ORF">METZ01_LOCUS416783</name>
</gene>
<feature type="non-terminal residue" evidence="1">
    <location>
        <position position="248"/>
    </location>
</feature>
<dbReference type="PANTHER" id="PTHR35279">
    <property type="match status" value="1"/>
</dbReference>
<evidence type="ECO:0000313" key="1">
    <source>
        <dbReference type="EMBL" id="SVD63929.1"/>
    </source>
</evidence>
<dbReference type="AlphaFoldDB" id="A0A382WZA5"/>
<protein>
    <recommendedName>
        <fullName evidence="2">Glycosyl hydrolase family 32 N-terminal domain-containing protein</fullName>
    </recommendedName>
</protein>
<proteinExistence type="predicted"/>
<dbReference type="PANTHER" id="PTHR35279:SF1">
    <property type="entry name" value="ARABINANASE_LEVANSUCRASE_INVERTASE"/>
    <property type="match status" value="1"/>
</dbReference>
<dbReference type="InterPro" id="IPR023296">
    <property type="entry name" value="Glyco_hydro_beta-prop_sf"/>
</dbReference>
<name>A0A382WZA5_9ZZZZ</name>
<dbReference type="EMBL" id="UINC01163556">
    <property type="protein sequence ID" value="SVD63929.1"/>
    <property type="molecule type" value="Genomic_DNA"/>
</dbReference>
<organism evidence="1">
    <name type="scientific">marine metagenome</name>
    <dbReference type="NCBI Taxonomy" id="408172"/>
    <lineage>
        <taxon>unclassified sequences</taxon>
        <taxon>metagenomes</taxon>
        <taxon>ecological metagenomes</taxon>
    </lineage>
</organism>
<reference evidence="1" key="1">
    <citation type="submission" date="2018-05" db="EMBL/GenBank/DDBJ databases">
        <authorList>
            <person name="Lanie J.A."/>
            <person name="Ng W.-L."/>
            <person name="Kazmierczak K.M."/>
            <person name="Andrzejewski T.M."/>
            <person name="Davidsen T.M."/>
            <person name="Wayne K.J."/>
            <person name="Tettelin H."/>
            <person name="Glass J.I."/>
            <person name="Rusch D."/>
            <person name="Podicherti R."/>
            <person name="Tsui H.-C.T."/>
            <person name="Winkler M.E."/>
        </authorList>
    </citation>
    <scope>NUCLEOTIDE SEQUENCE</scope>
</reference>
<sequence>MYYLYYSGIPVEDESMEQIGLAASEDGTHFDRVNGTGLILPVDRQSRWANLRVCNPTVIRFRGEWLMYYHVAYQEGLRGLVKHSIGLARSQDGVEWRNEPGPLLSVDDIRDIHPGLTRDSKSGGLIEPAILVEEDGLQMWFVGYGSSYRTDSKLYHAVSADGCEWHITRNWVLSGNQFGDCSVHYPQVLKVDGGYELWFTLQNNKNEAYAICMMESADGLVMDRLEQVLPKVLEGFTVKEREGFVFKV</sequence>
<evidence type="ECO:0008006" key="2">
    <source>
        <dbReference type="Google" id="ProtNLM"/>
    </source>
</evidence>
<dbReference type="Gene3D" id="2.115.10.20">
    <property type="entry name" value="Glycosyl hydrolase domain, family 43"/>
    <property type="match status" value="2"/>
</dbReference>
<dbReference type="SUPFAM" id="SSF75005">
    <property type="entry name" value="Arabinanase/levansucrase/invertase"/>
    <property type="match status" value="1"/>
</dbReference>